<dbReference type="SMART" id="SM00091">
    <property type="entry name" value="PAS"/>
    <property type="match status" value="1"/>
</dbReference>
<dbReference type="InterPro" id="IPR013656">
    <property type="entry name" value="PAS_4"/>
</dbReference>
<dbReference type="EMBL" id="AP012035">
    <property type="protein sequence ID" value="BAJ80535.1"/>
    <property type="molecule type" value="Genomic_DNA"/>
</dbReference>
<dbReference type="InterPro" id="IPR004089">
    <property type="entry name" value="MCPsignal_dom"/>
</dbReference>
<evidence type="ECO:0000256" key="2">
    <source>
        <dbReference type="ARBA" id="ARBA00022500"/>
    </source>
</evidence>
<feature type="domain" description="PAS" evidence="6">
    <location>
        <begin position="20"/>
        <end position="64"/>
    </location>
</feature>
<dbReference type="CDD" id="cd00130">
    <property type="entry name" value="PAS"/>
    <property type="match status" value="1"/>
</dbReference>
<reference evidence="9 10" key="1">
    <citation type="submission" date="2010-12" db="EMBL/GenBank/DDBJ databases">
        <title>Whole genome sequence of Acidiphilium multivorum AIU301.</title>
        <authorList>
            <person name="Narita-Yamada S."/>
            <person name="Nakamura S."/>
            <person name="Ito N."/>
            <person name="Takarada H."/>
            <person name="Katano Y."/>
            <person name="Nakazawa H."/>
            <person name="Hosoyama A."/>
            <person name="Yamada R."/>
            <person name="Fujita N."/>
        </authorList>
    </citation>
    <scope>NUCLEOTIDE SEQUENCE [LARGE SCALE GENOMIC DNA]</scope>
    <source>
        <strain evidence="10">DSM 11245 / JCM 8867 / AIU301</strain>
    </source>
</reference>
<dbReference type="FunFam" id="1.10.287.950:FF:000001">
    <property type="entry name" value="Methyl-accepting chemotaxis sensory transducer"/>
    <property type="match status" value="1"/>
</dbReference>
<evidence type="ECO:0000256" key="1">
    <source>
        <dbReference type="ARBA" id="ARBA00004370"/>
    </source>
</evidence>
<name>F0IXC5_ACIMA</name>
<accession>F0IXC5</accession>
<protein>
    <submittedName>
        <fullName evidence="9">Methyl-accepting chemotaxis protein</fullName>
    </submittedName>
</protein>
<dbReference type="SUPFAM" id="SSF55785">
    <property type="entry name" value="PYP-like sensor domain (PAS domain)"/>
    <property type="match status" value="1"/>
</dbReference>
<keyword evidence="10" id="KW-1185">Reference proteome</keyword>
<dbReference type="GO" id="GO:0004888">
    <property type="term" value="F:transmembrane signaling receptor activity"/>
    <property type="evidence" value="ECO:0007669"/>
    <property type="project" value="InterPro"/>
</dbReference>
<dbReference type="GO" id="GO:0016020">
    <property type="term" value="C:membrane"/>
    <property type="evidence" value="ECO:0007669"/>
    <property type="project" value="UniProtKB-SubCell"/>
</dbReference>
<keyword evidence="2" id="KW-0145">Chemotaxis</keyword>
<evidence type="ECO:0000259" key="5">
    <source>
        <dbReference type="PROSITE" id="PS50111"/>
    </source>
</evidence>
<dbReference type="PROSITE" id="PS50112">
    <property type="entry name" value="PAS"/>
    <property type="match status" value="1"/>
</dbReference>
<evidence type="ECO:0000313" key="9">
    <source>
        <dbReference type="EMBL" id="BAJ80535.1"/>
    </source>
</evidence>
<dbReference type="InterPro" id="IPR000014">
    <property type="entry name" value="PAS"/>
</dbReference>
<evidence type="ECO:0000259" key="6">
    <source>
        <dbReference type="PROSITE" id="PS50112"/>
    </source>
</evidence>
<organism evidence="9 10">
    <name type="scientific">Acidiphilium multivorum (strain DSM 11245 / JCM 8867 / NBRC 100883 / AIU 301)</name>
    <dbReference type="NCBI Taxonomy" id="926570"/>
    <lineage>
        <taxon>Bacteria</taxon>
        <taxon>Pseudomonadati</taxon>
        <taxon>Pseudomonadota</taxon>
        <taxon>Alphaproteobacteria</taxon>
        <taxon>Acetobacterales</taxon>
        <taxon>Acidocellaceae</taxon>
        <taxon>Acidiphilium</taxon>
    </lineage>
</organism>
<dbReference type="InterPro" id="IPR051310">
    <property type="entry name" value="MCP_chemotaxis"/>
</dbReference>
<dbReference type="InterPro" id="IPR000700">
    <property type="entry name" value="PAS-assoc_C"/>
</dbReference>
<dbReference type="Gene3D" id="3.30.450.20">
    <property type="entry name" value="PAS domain"/>
    <property type="match status" value="1"/>
</dbReference>
<dbReference type="CDD" id="cd11386">
    <property type="entry name" value="MCP_signal"/>
    <property type="match status" value="1"/>
</dbReference>
<comment type="subcellular location">
    <subcellularLocation>
        <location evidence="1">Membrane</location>
    </subcellularLocation>
</comment>
<comment type="similarity">
    <text evidence="3">Belongs to the methyl-accepting chemotaxis (MCP) protein family.</text>
</comment>
<dbReference type="NCBIfam" id="TIGR00229">
    <property type="entry name" value="sensory_box"/>
    <property type="match status" value="1"/>
</dbReference>
<dbReference type="PRINTS" id="PR00260">
    <property type="entry name" value="CHEMTRNSDUCR"/>
</dbReference>
<evidence type="ECO:0000313" key="10">
    <source>
        <dbReference type="Proteomes" id="UP000007100"/>
    </source>
</evidence>
<gene>
    <name evidence="9" type="ordered locus">ACMV_11880</name>
</gene>
<sequence>MPPTVFSIRKSKDALPLSKDAGMLLAALQQISVPLFVLGRDGAVVFWNPACAELTGLAAAEVIGTKEHWKGFYPAPRPCMADLVLSGNGGQAGQLYAQNSGGQDGRMSAENWCDMPLTGRRRYLGIDAGPIRDAEGNTVFVVETLKDMTSAKQAELDLAAERERVMGAQAAVVTAIADGLRNLSAGILTFRITRALPAEYETLRVDFNNSIEKLQRTLSRIDQDAQHVLAATDEIARASGDLSQRTERQAASLEQTAAAVEQITATVRTTAQGAAEAGAAVSQAEATARHSATVVEDTVAAMNRIETSSNKITNIIGIIDEIAFQTNLLALNAGVEAARAGDAGRGFAVVATEVRALAQRSADAAREIKSLILAASGEVKAGVNLVDETGKALQRIGGEIGTLSRLMGDITASAREQATGLAEVNAAISEMDHVTQQNAAMAEQATAGCRNLSEKASRLSGLVGEFRIRQPGEAAPAGADAMHAA</sequence>
<dbReference type="PROSITE" id="PS50885">
    <property type="entry name" value="HAMP"/>
    <property type="match status" value="1"/>
</dbReference>
<dbReference type="PANTHER" id="PTHR43531">
    <property type="entry name" value="PROTEIN ICFG"/>
    <property type="match status" value="1"/>
</dbReference>
<dbReference type="Pfam" id="PF08448">
    <property type="entry name" value="PAS_4"/>
    <property type="match status" value="1"/>
</dbReference>
<dbReference type="PANTHER" id="PTHR43531:SF11">
    <property type="entry name" value="METHYL-ACCEPTING CHEMOTAXIS PROTEIN 3"/>
    <property type="match status" value="1"/>
</dbReference>
<dbReference type="SUPFAM" id="SSF58104">
    <property type="entry name" value="Methyl-accepting chemotaxis protein (MCP) signaling domain"/>
    <property type="match status" value="1"/>
</dbReference>
<dbReference type="InterPro" id="IPR003660">
    <property type="entry name" value="HAMP_dom"/>
</dbReference>
<keyword evidence="4" id="KW-0807">Transducer</keyword>
<feature type="domain" description="Methyl-accepting transducer" evidence="5">
    <location>
        <begin position="224"/>
        <end position="453"/>
    </location>
</feature>
<proteinExistence type="inferred from homology"/>
<dbReference type="HOGENOM" id="CLU_000445_107_26_5"/>
<evidence type="ECO:0000259" key="7">
    <source>
        <dbReference type="PROSITE" id="PS50113"/>
    </source>
</evidence>
<dbReference type="Pfam" id="PF00015">
    <property type="entry name" value="MCPsignal"/>
    <property type="match status" value="1"/>
</dbReference>
<evidence type="ECO:0000256" key="3">
    <source>
        <dbReference type="ARBA" id="ARBA00029447"/>
    </source>
</evidence>
<dbReference type="InterPro" id="IPR035965">
    <property type="entry name" value="PAS-like_dom_sf"/>
</dbReference>
<dbReference type="PROSITE" id="PS50111">
    <property type="entry name" value="CHEMOTAXIS_TRANSDUC_2"/>
    <property type="match status" value="1"/>
</dbReference>
<evidence type="ECO:0000256" key="4">
    <source>
        <dbReference type="PROSITE-ProRule" id="PRU00284"/>
    </source>
</evidence>
<dbReference type="GO" id="GO:0006935">
    <property type="term" value="P:chemotaxis"/>
    <property type="evidence" value="ECO:0007669"/>
    <property type="project" value="UniProtKB-KW"/>
</dbReference>
<dbReference type="Proteomes" id="UP000007100">
    <property type="component" value="Chromosome"/>
</dbReference>
<dbReference type="KEGG" id="amv:ACMV_11880"/>
<dbReference type="Gene3D" id="1.10.287.950">
    <property type="entry name" value="Methyl-accepting chemotaxis protein"/>
    <property type="match status" value="1"/>
</dbReference>
<feature type="domain" description="HAMP" evidence="8">
    <location>
        <begin position="167"/>
        <end position="219"/>
    </location>
</feature>
<evidence type="ECO:0000259" key="8">
    <source>
        <dbReference type="PROSITE" id="PS50885"/>
    </source>
</evidence>
<dbReference type="PROSITE" id="PS50113">
    <property type="entry name" value="PAC"/>
    <property type="match status" value="1"/>
</dbReference>
<dbReference type="InterPro" id="IPR004090">
    <property type="entry name" value="Chemotax_Me-accpt_rcpt"/>
</dbReference>
<dbReference type="AlphaFoldDB" id="F0IXC5"/>
<feature type="domain" description="PAC" evidence="7">
    <location>
        <begin position="103"/>
        <end position="160"/>
    </location>
</feature>
<dbReference type="GO" id="GO:0007165">
    <property type="term" value="P:signal transduction"/>
    <property type="evidence" value="ECO:0007669"/>
    <property type="project" value="UniProtKB-KW"/>
</dbReference>
<dbReference type="SMART" id="SM00283">
    <property type="entry name" value="MA"/>
    <property type="match status" value="1"/>
</dbReference>